<evidence type="ECO:0000256" key="13">
    <source>
        <dbReference type="ARBA" id="ARBA00022989"/>
    </source>
</evidence>
<dbReference type="AlphaFoldDB" id="A0AAD7CCL6"/>
<keyword evidence="12" id="KW-0809">Transit peptide</keyword>
<evidence type="ECO:0000256" key="16">
    <source>
        <dbReference type="ARBA" id="ARBA00039024"/>
    </source>
</evidence>
<evidence type="ECO:0000256" key="15">
    <source>
        <dbReference type="ARBA" id="ARBA00024015"/>
    </source>
</evidence>
<comment type="subcellular location">
    <subcellularLocation>
        <location evidence="1">Membrane</location>
        <topology evidence="1">Multi-pass membrane protein</topology>
    </subcellularLocation>
    <subcellularLocation>
        <location evidence="2">Plastid</location>
        <location evidence="2">Chloroplast</location>
    </subcellularLocation>
</comment>
<evidence type="ECO:0000256" key="12">
    <source>
        <dbReference type="ARBA" id="ARBA00022946"/>
    </source>
</evidence>
<dbReference type="SUPFAM" id="SSF144232">
    <property type="entry name" value="HIT/MYND zinc finger-like"/>
    <property type="match status" value="1"/>
</dbReference>
<keyword evidence="21" id="KW-1185">Reference proteome</keyword>
<sequence length="273" mass="29463">MSNPANVKDLVVGAGGTMSHLASLLVKHLRLIIPPPSSPCPDAVLMRVGIVIAAVLNFTLHPPLHDDLASHGIVDVLCSAVFTLGGSSSVFMTATLPLIMSTLVKFMDVLPHTTRVKEALDGGILRAIVLCAGRRDASFFLEQQHALLGSVLSQARVCNSVLGSLRAALNDAKTLTHSSQFRDSKFVGAWQDFVRVATDRLAKFDRGEIDQSRACDNIECISSTGTDEDLKQCSRCQSAFYCSKECQSQDWAAGHRKLCRALPKRENANTDAS</sequence>
<organism evidence="20 21">
    <name type="scientific">Roridomyces roridus</name>
    <dbReference type="NCBI Taxonomy" id="1738132"/>
    <lineage>
        <taxon>Eukaryota</taxon>
        <taxon>Fungi</taxon>
        <taxon>Dikarya</taxon>
        <taxon>Basidiomycota</taxon>
        <taxon>Agaricomycotina</taxon>
        <taxon>Agaricomycetes</taxon>
        <taxon>Agaricomycetidae</taxon>
        <taxon>Agaricales</taxon>
        <taxon>Marasmiineae</taxon>
        <taxon>Mycenaceae</taxon>
        <taxon>Roridomyces</taxon>
    </lineage>
</organism>
<name>A0AAD7CCL6_9AGAR</name>
<keyword evidence="9 18" id="KW-0863">Zinc-finger</keyword>
<dbReference type="GO" id="GO:0010276">
    <property type="term" value="F:phytol kinase activity"/>
    <property type="evidence" value="ECO:0007669"/>
    <property type="project" value="UniProtKB-EC"/>
</dbReference>
<evidence type="ECO:0000313" key="20">
    <source>
        <dbReference type="EMBL" id="KAJ7644848.1"/>
    </source>
</evidence>
<dbReference type="InterPro" id="IPR002893">
    <property type="entry name" value="Znf_MYND"/>
</dbReference>
<dbReference type="EC" id="2.7.1.182" evidence="16"/>
<evidence type="ECO:0000313" key="21">
    <source>
        <dbReference type="Proteomes" id="UP001221142"/>
    </source>
</evidence>
<dbReference type="InterPro" id="IPR039606">
    <property type="entry name" value="Phytol/farnesol_kinase"/>
</dbReference>
<dbReference type="Proteomes" id="UP001221142">
    <property type="component" value="Unassembled WGS sequence"/>
</dbReference>
<evidence type="ECO:0000259" key="19">
    <source>
        <dbReference type="PROSITE" id="PS50865"/>
    </source>
</evidence>
<keyword evidence="7" id="KW-0812">Transmembrane</keyword>
<evidence type="ECO:0000256" key="4">
    <source>
        <dbReference type="ARBA" id="ARBA00022528"/>
    </source>
</evidence>
<proteinExistence type="inferred from homology"/>
<dbReference type="PROSITE" id="PS50865">
    <property type="entry name" value="ZF_MYND_2"/>
    <property type="match status" value="1"/>
</dbReference>
<dbReference type="Pfam" id="PF01753">
    <property type="entry name" value="zf-MYND"/>
    <property type="match status" value="1"/>
</dbReference>
<feature type="domain" description="MYND-type" evidence="19">
    <location>
        <begin position="217"/>
        <end position="259"/>
    </location>
</feature>
<comment type="pathway">
    <text evidence="15">Cofactor biosynthesis; tocopherol biosynthesis.</text>
</comment>
<keyword evidence="11" id="KW-0862">Zinc</keyword>
<dbReference type="GO" id="GO:0008270">
    <property type="term" value="F:zinc ion binding"/>
    <property type="evidence" value="ECO:0007669"/>
    <property type="project" value="UniProtKB-KW"/>
</dbReference>
<evidence type="ECO:0000256" key="7">
    <source>
        <dbReference type="ARBA" id="ARBA00022692"/>
    </source>
</evidence>
<evidence type="ECO:0000256" key="14">
    <source>
        <dbReference type="ARBA" id="ARBA00023136"/>
    </source>
</evidence>
<evidence type="ECO:0000256" key="2">
    <source>
        <dbReference type="ARBA" id="ARBA00004229"/>
    </source>
</evidence>
<evidence type="ECO:0000256" key="11">
    <source>
        <dbReference type="ARBA" id="ARBA00022833"/>
    </source>
</evidence>
<gene>
    <name evidence="20" type="ORF">FB45DRAFT_1053501</name>
</gene>
<evidence type="ECO:0000256" key="9">
    <source>
        <dbReference type="ARBA" id="ARBA00022771"/>
    </source>
</evidence>
<evidence type="ECO:0000256" key="1">
    <source>
        <dbReference type="ARBA" id="ARBA00004141"/>
    </source>
</evidence>
<keyword evidence="6" id="KW-0808">Transferase</keyword>
<dbReference type="PANTHER" id="PTHR32523:SF8">
    <property type="entry name" value="DOLICHOL KINASE"/>
    <property type="match status" value="1"/>
</dbReference>
<keyword evidence="4" id="KW-0150">Chloroplast</keyword>
<evidence type="ECO:0000256" key="6">
    <source>
        <dbReference type="ARBA" id="ARBA00022679"/>
    </source>
</evidence>
<evidence type="ECO:0000256" key="5">
    <source>
        <dbReference type="ARBA" id="ARBA00022640"/>
    </source>
</evidence>
<comment type="catalytic activity">
    <reaction evidence="17">
        <text>phytol + CTP = phytyl phosphate + CDP + H(+)</text>
        <dbReference type="Rhea" id="RHEA:38055"/>
        <dbReference type="ChEBI" id="CHEBI:15378"/>
        <dbReference type="ChEBI" id="CHEBI:17327"/>
        <dbReference type="ChEBI" id="CHEBI:37563"/>
        <dbReference type="ChEBI" id="CHEBI:58069"/>
        <dbReference type="ChEBI" id="CHEBI:75483"/>
        <dbReference type="EC" id="2.7.1.182"/>
    </reaction>
</comment>
<evidence type="ECO:0000256" key="3">
    <source>
        <dbReference type="ARBA" id="ARBA00010794"/>
    </source>
</evidence>
<evidence type="ECO:0000256" key="8">
    <source>
        <dbReference type="ARBA" id="ARBA00022723"/>
    </source>
</evidence>
<keyword evidence="8" id="KW-0479">Metal-binding</keyword>
<keyword evidence="13" id="KW-1133">Transmembrane helix</keyword>
<keyword evidence="5" id="KW-0934">Plastid</keyword>
<comment type="caution">
    <text evidence="20">The sequence shown here is derived from an EMBL/GenBank/DDBJ whole genome shotgun (WGS) entry which is preliminary data.</text>
</comment>
<comment type="similarity">
    <text evidence="3">Belongs to the polyprenol kinase family.</text>
</comment>
<reference evidence="20" key="1">
    <citation type="submission" date="2023-03" db="EMBL/GenBank/DDBJ databases">
        <title>Massive genome expansion in bonnet fungi (Mycena s.s.) driven by repeated elements and novel gene families across ecological guilds.</title>
        <authorList>
            <consortium name="Lawrence Berkeley National Laboratory"/>
            <person name="Harder C.B."/>
            <person name="Miyauchi S."/>
            <person name="Viragh M."/>
            <person name="Kuo A."/>
            <person name="Thoen E."/>
            <person name="Andreopoulos B."/>
            <person name="Lu D."/>
            <person name="Skrede I."/>
            <person name="Drula E."/>
            <person name="Henrissat B."/>
            <person name="Morin E."/>
            <person name="Kohler A."/>
            <person name="Barry K."/>
            <person name="LaButti K."/>
            <person name="Morin E."/>
            <person name="Salamov A."/>
            <person name="Lipzen A."/>
            <person name="Mereny Z."/>
            <person name="Hegedus B."/>
            <person name="Baldrian P."/>
            <person name="Stursova M."/>
            <person name="Weitz H."/>
            <person name="Taylor A."/>
            <person name="Grigoriev I.V."/>
            <person name="Nagy L.G."/>
            <person name="Martin F."/>
            <person name="Kauserud H."/>
        </authorList>
    </citation>
    <scope>NUCLEOTIDE SEQUENCE</scope>
    <source>
        <strain evidence="20">9284</strain>
    </source>
</reference>
<keyword evidence="10" id="KW-0418">Kinase</keyword>
<evidence type="ECO:0000256" key="18">
    <source>
        <dbReference type="PROSITE-ProRule" id="PRU00134"/>
    </source>
</evidence>
<protein>
    <recommendedName>
        <fullName evidence="16">phytol kinase</fullName>
        <ecNumber evidence="16">2.7.1.182</ecNumber>
    </recommendedName>
</protein>
<dbReference type="GO" id="GO:0016020">
    <property type="term" value="C:membrane"/>
    <property type="evidence" value="ECO:0007669"/>
    <property type="project" value="UniProtKB-SubCell"/>
</dbReference>
<keyword evidence="14" id="KW-0472">Membrane</keyword>
<evidence type="ECO:0000256" key="17">
    <source>
        <dbReference type="ARBA" id="ARBA00048889"/>
    </source>
</evidence>
<dbReference type="Gene3D" id="6.10.140.2220">
    <property type="match status" value="1"/>
</dbReference>
<dbReference type="PANTHER" id="PTHR32523">
    <property type="entry name" value="PHYTOL KINASE 1, CHLOROPLASTIC"/>
    <property type="match status" value="1"/>
</dbReference>
<accession>A0AAD7CCL6</accession>
<evidence type="ECO:0000256" key="10">
    <source>
        <dbReference type="ARBA" id="ARBA00022777"/>
    </source>
</evidence>
<dbReference type="EMBL" id="JARKIF010000003">
    <property type="protein sequence ID" value="KAJ7644848.1"/>
    <property type="molecule type" value="Genomic_DNA"/>
</dbReference>